<dbReference type="AlphaFoldDB" id="A0A2P2QNF4"/>
<sequence length="110" mass="12775">MKVFSILLKFRWQVGLLVKTEFKLSALKKMDGYSVESMMASMGEMQLIFLLGHCMKPLYFILIHWTRNQRRMPLKPSILCIRMAVYCLVSIVTIVHGRKLLQEVVAISNI</sequence>
<name>A0A2P2QNF4_RHIMU</name>
<organism evidence="2">
    <name type="scientific">Rhizophora mucronata</name>
    <name type="common">Asiatic mangrove</name>
    <dbReference type="NCBI Taxonomy" id="61149"/>
    <lineage>
        <taxon>Eukaryota</taxon>
        <taxon>Viridiplantae</taxon>
        <taxon>Streptophyta</taxon>
        <taxon>Embryophyta</taxon>
        <taxon>Tracheophyta</taxon>
        <taxon>Spermatophyta</taxon>
        <taxon>Magnoliopsida</taxon>
        <taxon>eudicotyledons</taxon>
        <taxon>Gunneridae</taxon>
        <taxon>Pentapetalae</taxon>
        <taxon>rosids</taxon>
        <taxon>fabids</taxon>
        <taxon>Malpighiales</taxon>
        <taxon>Rhizophoraceae</taxon>
        <taxon>Rhizophora</taxon>
    </lineage>
</organism>
<protein>
    <submittedName>
        <fullName evidence="2">Uncharacterized protein</fullName>
    </submittedName>
</protein>
<feature type="transmembrane region" description="Helical" evidence="1">
    <location>
        <begin position="47"/>
        <end position="65"/>
    </location>
</feature>
<keyword evidence="1" id="KW-0472">Membrane</keyword>
<reference evidence="2" key="1">
    <citation type="submission" date="2018-02" db="EMBL/GenBank/DDBJ databases">
        <title>Rhizophora mucronata_Transcriptome.</title>
        <authorList>
            <person name="Meera S.P."/>
            <person name="Sreeshan A."/>
            <person name="Augustine A."/>
        </authorList>
    </citation>
    <scope>NUCLEOTIDE SEQUENCE</scope>
    <source>
        <tissue evidence="2">Leaf</tissue>
    </source>
</reference>
<keyword evidence="1" id="KW-1133">Transmembrane helix</keyword>
<dbReference type="EMBL" id="GGEC01088029">
    <property type="protein sequence ID" value="MBX68513.1"/>
    <property type="molecule type" value="Transcribed_RNA"/>
</dbReference>
<keyword evidence="1" id="KW-0812">Transmembrane</keyword>
<evidence type="ECO:0000313" key="2">
    <source>
        <dbReference type="EMBL" id="MBX68513.1"/>
    </source>
</evidence>
<accession>A0A2P2QNF4</accession>
<proteinExistence type="predicted"/>
<evidence type="ECO:0000256" key="1">
    <source>
        <dbReference type="SAM" id="Phobius"/>
    </source>
</evidence>
<feature type="transmembrane region" description="Helical" evidence="1">
    <location>
        <begin position="77"/>
        <end position="95"/>
    </location>
</feature>